<organism evidence="3">
    <name type="scientific">Tanacetum cinerariifolium</name>
    <name type="common">Dalmatian daisy</name>
    <name type="synonym">Chrysanthemum cinerariifolium</name>
    <dbReference type="NCBI Taxonomy" id="118510"/>
    <lineage>
        <taxon>Eukaryota</taxon>
        <taxon>Viridiplantae</taxon>
        <taxon>Streptophyta</taxon>
        <taxon>Embryophyta</taxon>
        <taxon>Tracheophyta</taxon>
        <taxon>Spermatophyta</taxon>
        <taxon>Magnoliopsida</taxon>
        <taxon>eudicotyledons</taxon>
        <taxon>Gunneridae</taxon>
        <taxon>Pentapetalae</taxon>
        <taxon>asterids</taxon>
        <taxon>campanulids</taxon>
        <taxon>Asterales</taxon>
        <taxon>Asteraceae</taxon>
        <taxon>Asteroideae</taxon>
        <taxon>Anthemideae</taxon>
        <taxon>Anthemidinae</taxon>
        <taxon>Tanacetum</taxon>
    </lineage>
</organism>
<feature type="compositionally biased region" description="Basic and acidic residues" evidence="1">
    <location>
        <begin position="213"/>
        <end position="237"/>
    </location>
</feature>
<dbReference type="Gene3D" id="2.40.70.10">
    <property type="entry name" value="Acid Proteases"/>
    <property type="match status" value="1"/>
</dbReference>
<evidence type="ECO:0000256" key="2">
    <source>
        <dbReference type="SAM" id="SignalP"/>
    </source>
</evidence>
<name>A0A699IBH0_TANCI</name>
<keyword evidence="3" id="KW-0548">Nucleotidyltransferase</keyword>
<feature type="region of interest" description="Disordered" evidence="1">
    <location>
        <begin position="207"/>
        <end position="237"/>
    </location>
</feature>
<reference evidence="3" key="1">
    <citation type="journal article" date="2019" name="Sci. Rep.">
        <title>Draft genome of Tanacetum cinerariifolium, the natural source of mosquito coil.</title>
        <authorList>
            <person name="Yamashiro T."/>
            <person name="Shiraishi A."/>
            <person name="Satake H."/>
            <person name="Nakayama K."/>
        </authorList>
    </citation>
    <scope>NUCLEOTIDE SEQUENCE</scope>
</reference>
<feature type="chain" id="PRO_5025628182" evidence="2">
    <location>
        <begin position="21"/>
        <end position="311"/>
    </location>
</feature>
<dbReference type="PANTHER" id="PTHR33067:SF9">
    <property type="entry name" value="RNA-DIRECTED DNA POLYMERASE"/>
    <property type="match status" value="1"/>
</dbReference>
<dbReference type="EMBL" id="BKCJ010278353">
    <property type="protein sequence ID" value="GEZ43346.1"/>
    <property type="molecule type" value="Genomic_DNA"/>
</dbReference>
<dbReference type="GO" id="GO:0003964">
    <property type="term" value="F:RNA-directed DNA polymerase activity"/>
    <property type="evidence" value="ECO:0007669"/>
    <property type="project" value="UniProtKB-KW"/>
</dbReference>
<comment type="caution">
    <text evidence="3">The sequence shown here is derived from an EMBL/GenBank/DDBJ whole genome shotgun (WGS) entry which is preliminary data.</text>
</comment>
<dbReference type="InterPro" id="IPR021109">
    <property type="entry name" value="Peptidase_aspartic_dom_sf"/>
</dbReference>
<gene>
    <name evidence="3" type="ORF">Tci_515319</name>
</gene>
<keyword evidence="3" id="KW-0695">RNA-directed DNA polymerase</keyword>
<keyword evidence="3" id="KW-0808">Transferase</keyword>
<sequence length="311" mass="35393">MPLSMWKKLMLFELISTCMTLELANRLVAYPVGIAEDVFVQVGKFTFLADFIVVDYDVDPRVLLILGRPFLRTARALVDVHGEELTLRVGDEKLIFNVESKSKYPRKYRDETINKIDILDTTCEDYFHELLNVHKSIHSLSGSPTLSDPMVTSLSPSLTPFGDSDFILEETDAFLSLDDFIPPGIDNEIYDSEGDILFLEELLNDDPTNDLPPPKELKNDEIKTTKSSTKDPPELELKDSPPNLEYAFLEGTSKLPIIIAKHLKREETDQLIKVLKSHKRAIAWKISDIWGIDPNFCTHKILIEDDFKPIV</sequence>
<accession>A0A699IBH0</accession>
<evidence type="ECO:0000256" key="1">
    <source>
        <dbReference type="SAM" id="MobiDB-lite"/>
    </source>
</evidence>
<dbReference type="CDD" id="cd00303">
    <property type="entry name" value="retropepsin_like"/>
    <property type="match status" value="1"/>
</dbReference>
<dbReference type="PANTHER" id="PTHR33067">
    <property type="entry name" value="RNA-DIRECTED DNA POLYMERASE-RELATED"/>
    <property type="match status" value="1"/>
</dbReference>
<protein>
    <submittedName>
        <fullName evidence="3">Reverse transcriptase domain-containing protein</fullName>
    </submittedName>
</protein>
<keyword evidence="2" id="KW-0732">Signal</keyword>
<dbReference type="AlphaFoldDB" id="A0A699IBH0"/>
<proteinExistence type="predicted"/>
<evidence type="ECO:0000313" key="3">
    <source>
        <dbReference type="EMBL" id="GEZ43346.1"/>
    </source>
</evidence>
<feature type="signal peptide" evidence="2">
    <location>
        <begin position="1"/>
        <end position="20"/>
    </location>
</feature>